<dbReference type="Gene3D" id="3.40.50.300">
    <property type="entry name" value="P-loop containing nucleotide triphosphate hydrolases"/>
    <property type="match status" value="1"/>
</dbReference>
<dbReference type="SMART" id="SM00028">
    <property type="entry name" value="TPR"/>
    <property type="match status" value="4"/>
</dbReference>
<dbReference type="InterPro" id="IPR011990">
    <property type="entry name" value="TPR-like_helical_dom_sf"/>
</dbReference>
<dbReference type="InterPro" id="IPR019734">
    <property type="entry name" value="TPR_rpt"/>
</dbReference>
<dbReference type="Pfam" id="PF13424">
    <property type="entry name" value="TPR_12"/>
    <property type="match status" value="1"/>
</dbReference>
<accession>A0ABU4T2R6</accession>
<dbReference type="Gene3D" id="1.25.40.10">
    <property type="entry name" value="Tetratricopeptide repeat domain"/>
    <property type="match status" value="1"/>
</dbReference>
<comment type="caution">
    <text evidence="1">The sequence shown here is derived from an EMBL/GenBank/DDBJ whole genome shotgun (WGS) entry which is preliminary data.</text>
</comment>
<sequence>MLAEAMDEAVRDGTAVVVSALAGTGGIGKTWLALYWAHRNLELFPDGQLFVDLRGRDASGQPLSLNTAVRGFIDAFGIAADRIPVDAGAQFGLYRSLVAGRRMLIVLDNARDTAQAAPLLPGSPTCVVIVTSRDRLAGLVRSHGARSVTLDVLSEAEARELLSTLIGAQRVAEEAEAADDLIACCAGLPLALSLVASRATAHPSFPLAGLVDELANTTTRLDAFDDGDGVTSLSAVLSWSYEALLPEEAVVFRLLGLAGGADISLAAVASLAGLPQRQAAGVLRALERVSLVHEHMPGRYRMHDLVQLYAEELAQRDESRHLAMRRLVDFYLHTARRGDVLLDPDSEEVVRRPPAPGCVPLEFSSQNEAVEWFDVEHRNIVAAQQTASGDVVWQLAWALHGYHWWRGHLHDDLLAWQAASVAVRESVELRPKVLVRQMLGFAYSRLMRHDEAFEQLDQALVLAGELGDPHKLAEVHHASAHAASKQGDVERALRHANEALRLYREAGASLREGWALILMGSFAGKLNNQVLAWTSAEDALVVFREHGYAPGKAAAFNALGMLAGAAGDHACAMAYHESALTIRRELGNSYAEADTLAQLGETYAAMGRIAWAKSCWGAALALYRAQCRAADVERAVCRLDLLADR</sequence>
<dbReference type="PANTHER" id="PTHR47691:SF3">
    <property type="entry name" value="HTH-TYPE TRANSCRIPTIONAL REGULATOR RV0890C-RELATED"/>
    <property type="match status" value="1"/>
</dbReference>
<dbReference type="PANTHER" id="PTHR47691">
    <property type="entry name" value="REGULATOR-RELATED"/>
    <property type="match status" value="1"/>
</dbReference>
<organism evidence="1 2">
    <name type="scientific">Lentzea miocenica</name>
    <dbReference type="NCBI Taxonomy" id="3095431"/>
    <lineage>
        <taxon>Bacteria</taxon>
        <taxon>Bacillati</taxon>
        <taxon>Actinomycetota</taxon>
        <taxon>Actinomycetes</taxon>
        <taxon>Pseudonocardiales</taxon>
        <taxon>Pseudonocardiaceae</taxon>
        <taxon>Lentzea</taxon>
    </lineage>
</organism>
<reference evidence="1 2" key="1">
    <citation type="submission" date="2023-11" db="EMBL/GenBank/DDBJ databases">
        <title>Lentzea sokolovensis, sp. nov., Lentzea kristufkii, sp. nov., and Lentzea miocenensis, sp. nov., rare actinobacteria from Sokolov Coal Basin, Miocene lacustrine sediment, Czech Republic.</title>
        <authorList>
            <person name="Lara A."/>
            <person name="Kotroba L."/>
            <person name="Nouioui I."/>
            <person name="Neumann-Schaal M."/>
            <person name="Mast Y."/>
            <person name="Chronakova A."/>
        </authorList>
    </citation>
    <scope>NUCLEOTIDE SEQUENCE [LARGE SCALE GENOMIC DNA]</scope>
    <source>
        <strain evidence="1 2">BCCO 10_0856</strain>
    </source>
</reference>
<dbReference type="SUPFAM" id="SSF48452">
    <property type="entry name" value="TPR-like"/>
    <property type="match status" value="1"/>
</dbReference>
<proteinExistence type="predicted"/>
<evidence type="ECO:0000313" key="2">
    <source>
        <dbReference type="Proteomes" id="UP001285521"/>
    </source>
</evidence>
<dbReference type="InterPro" id="IPR027417">
    <property type="entry name" value="P-loop_NTPase"/>
</dbReference>
<dbReference type="Proteomes" id="UP001285521">
    <property type="component" value="Unassembled WGS sequence"/>
</dbReference>
<protein>
    <submittedName>
        <fullName evidence="1">Tetratricopeptide repeat protein</fullName>
    </submittedName>
</protein>
<gene>
    <name evidence="1" type="ORF">SK803_19725</name>
</gene>
<dbReference type="PRINTS" id="PR00364">
    <property type="entry name" value="DISEASERSIST"/>
</dbReference>
<dbReference type="SUPFAM" id="SSF52540">
    <property type="entry name" value="P-loop containing nucleoside triphosphate hydrolases"/>
    <property type="match status" value="1"/>
</dbReference>
<dbReference type="EMBL" id="JAXAVW010000015">
    <property type="protein sequence ID" value="MDX8032448.1"/>
    <property type="molecule type" value="Genomic_DNA"/>
</dbReference>
<reference evidence="1 2" key="2">
    <citation type="submission" date="2023-11" db="EMBL/GenBank/DDBJ databases">
        <authorList>
            <person name="Lara A.C."/>
            <person name="Chronakova A."/>
        </authorList>
    </citation>
    <scope>NUCLEOTIDE SEQUENCE [LARGE SCALE GENOMIC DNA]</scope>
    <source>
        <strain evidence="1 2">BCCO 10_0856</strain>
    </source>
</reference>
<name>A0ABU4T2R6_9PSEU</name>
<keyword evidence="2" id="KW-1185">Reference proteome</keyword>
<evidence type="ECO:0000313" key="1">
    <source>
        <dbReference type="EMBL" id="MDX8032448.1"/>
    </source>
</evidence>
<dbReference type="RefSeq" id="WP_319967487.1">
    <property type="nucleotide sequence ID" value="NZ_JAXAVW010000015.1"/>
</dbReference>